<evidence type="ECO:0000256" key="1">
    <source>
        <dbReference type="SAM" id="Phobius"/>
    </source>
</evidence>
<proteinExistence type="evidence at transcript level"/>
<keyword evidence="1" id="KW-0812">Transmembrane</keyword>
<sequence>MNNSEARSKVGLLDLEINQLTKVCVAAVIGLAFVMILVKGFDGPWYRYFLRFVLLFSYIVPISLRVTLDIGKNGVLLDDPARRGNPRDRGAVHYHSRRDGTDCLFAHRQKPAR</sequence>
<name>A0A0K8RKD5_IXORI</name>
<accession>A0A0K8RKD5</accession>
<feature type="transmembrane region" description="Helical" evidence="1">
    <location>
        <begin position="20"/>
        <end position="41"/>
    </location>
</feature>
<dbReference type="AlphaFoldDB" id="A0A0K8RKD5"/>
<feature type="transmembrane region" description="Helical" evidence="1">
    <location>
        <begin position="48"/>
        <end position="68"/>
    </location>
</feature>
<protein>
    <submittedName>
        <fullName evidence="2">Putative cation-transporting atpase</fullName>
    </submittedName>
</protein>
<evidence type="ECO:0000313" key="2">
    <source>
        <dbReference type="EMBL" id="JAA71004.1"/>
    </source>
</evidence>
<dbReference type="EMBL" id="GADI01002804">
    <property type="protein sequence ID" value="JAA71004.1"/>
    <property type="molecule type" value="mRNA"/>
</dbReference>
<dbReference type="SUPFAM" id="SSF81665">
    <property type="entry name" value="Calcium ATPase, transmembrane domain M"/>
    <property type="match status" value="1"/>
</dbReference>
<keyword evidence="1" id="KW-1133">Transmembrane helix</keyword>
<organism evidence="2">
    <name type="scientific">Ixodes ricinus</name>
    <name type="common">Common tick</name>
    <name type="synonym">Acarus ricinus</name>
    <dbReference type="NCBI Taxonomy" id="34613"/>
    <lineage>
        <taxon>Eukaryota</taxon>
        <taxon>Metazoa</taxon>
        <taxon>Ecdysozoa</taxon>
        <taxon>Arthropoda</taxon>
        <taxon>Chelicerata</taxon>
        <taxon>Arachnida</taxon>
        <taxon>Acari</taxon>
        <taxon>Parasitiformes</taxon>
        <taxon>Ixodida</taxon>
        <taxon>Ixodoidea</taxon>
        <taxon>Ixodidae</taxon>
        <taxon>Ixodinae</taxon>
        <taxon>Ixodes</taxon>
    </lineage>
</organism>
<dbReference type="InterPro" id="IPR023298">
    <property type="entry name" value="ATPase_P-typ_TM_dom_sf"/>
</dbReference>
<keyword evidence="1" id="KW-0472">Membrane</keyword>
<reference evidence="2" key="1">
    <citation type="submission" date="2012-12" db="EMBL/GenBank/DDBJ databases">
        <title>Identification and characterization of a phenylalanine ammonia-lyase gene family in Isatis indigotica Fort.</title>
        <authorList>
            <person name="Liu Q."/>
            <person name="Chen J."/>
            <person name="Zhou X."/>
            <person name="Di P."/>
            <person name="Xiao Y."/>
            <person name="Xuan H."/>
            <person name="Zhang L."/>
            <person name="Chen W."/>
        </authorList>
    </citation>
    <scope>NUCLEOTIDE SEQUENCE</scope>
    <source>
        <tissue evidence="2">Salivary gland</tissue>
    </source>
</reference>